<name>A0ABV7JUH6_9SPHI</name>
<gene>
    <name evidence="1" type="ORF">ACFOET_19925</name>
</gene>
<organism evidence="1 2">
    <name type="scientific">Parapedobacter deserti</name>
    <dbReference type="NCBI Taxonomy" id="1912957"/>
    <lineage>
        <taxon>Bacteria</taxon>
        <taxon>Pseudomonadati</taxon>
        <taxon>Bacteroidota</taxon>
        <taxon>Sphingobacteriia</taxon>
        <taxon>Sphingobacteriales</taxon>
        <taxon>Sphingobacteriaceae</taxon>
        <taxon>Parapedobacter</taxon>
    </lineage>
</organism>
<evidence type="ECO:0000313" key="1">
    <source>
        <dbReference type="EMBL" id="MFC3199898.1"/>
    </source>
</evidence>
<dbReference type="EMBL" id="JBHRTA010000061">
    <property type="protein sequence ID" value="MFC3199898.1"/>
    <property type="molecule type" value="Genomic_DNA"/>
</dbReference>
<sequence length="594" mass="69103">MELPHLPKRKCFATGKVIFVSRRDAEMAMFQMRWAHRMQQRLSEERRTKRRHGQPKQRRAYYCEHCGGFHLTKMEFPRPENRGEPKEPRLQPFIGVVRWFNAEKGGGVVVLPDNKSIYIHERMFPRPYSPPQVGDVLVGQHRDDAARGRDIALYCRPAYQYEDWRLLFGLLGTDNLVRFVDTDKRFSVLNVPGQGANTFKLLELGTLQLCRQQAEKVLLRVFFTYYKQELDPKQFIRYVALIEKAITLSREPGDADRFLRELYSRFARKMDTYLRLAWWQQQPLSVEVRRSADAEPTFWYGDYEGIMLREDASYGDALPYLTYVLARLQSGENLEVSIDRYDPDRHCLFLRLTERQVATLVQEDLGKHAIVQRRYQPAPDVPEFMTAYTIIETASSLSIVELDVSCKLNKYDTFYEGIDVRTGPYAPAYRIWTRNTDPEAIVQVFRTCRVKDPSLRQYIGASDKAVQEKIEAQHRLLIEADFVGQLAGMLTGRYPDMDVVKDEKSIAVRNRRYNILIAQSDGVDFRRVDWSHHPSYATHRFIHVQPPSITKVTQRLRITIDHRSLTVGNDVNTIEPILAASLEILNQVMAEDAV</sequence>
<comment type="caution">
    <text evidence="1">The sequence shown here is derived from an EMBL/GenBank/DDBJ whole genome shotgun (WGS) entry which is preliminary data.</text>
</comment>
<accession>A0ABV7JUH6</accession>
<protein>
    <submittedName>
        <fullName evidence="1">Uncharacterized protein</fullName>
    </submittedName>
</protein>
<evidence type="ECO:0000313" key="2">
    <source>
        <dbReference type="Proteomes" id="UP001595526"/>
    </source>
</evidence>
<reference evidence="2" key="1">
    <citation type="journal article" date="2019" name="Int. J. Syst. Evol. Microbiol.">
        <title>The Global Catalogue of Microorganisms (GCM) 10K type strain sequencing project: providing services to taxonomists for standard genome sequencing and annotation.</title>
        <authorList>
            <consortium name="The Broad Institute Genomics Platform"/>
            <consortium name="The Broad Institute Genome Sequencing Center for Infectious Disease"/>
            <person name="Wu L."/>
            <person name="Ma J."/>
        </authorList>
    </citation>
    <scope>NUCLEOTIDE SEQUENCE [LARGE SCALE GENOMIC DNA]</scope>
    <source>
        <strain evidence="2">KCTC 52416</strain>
    </source>
</reference>
<dbReference type="Proteomes" id="UP001595526">
    <property type="component" value="Unassembled WGS sequence"/>
</dbReference>
<proteinExistence type="predicted"/>
<keyword evidence="2" id="KW-1185">Reference proteome</keyword>
<dbReference type="RefSeq" id="WP_379025968.1">
    <property type="nucleotide sequence ID" value="NZ_JBHRTA010000061.1"/>
</dbReference>